<dbReference type="EMBL" id="BTGU01000007">
    <property type="protein sequence ID" value="GMN37542.1"/>
    <property type="molecule type" value="Genomic_DNA"/>
</dbReference>
<name>A0AA88D1B7_FICCA</name>
<organism evidence="2 3">
    <name type="scientific">Ficus carica</name>
    <name type="common">Common fig</name>
    <dbReference type="NCBI Taxonomy" id="3494"/>
    <lineage>
        <taxon>Eukaryota</taxon>
        <taxon>Viridiplantae</taxon>
        <taxon>Streptophyta</taxon>
        <taxon>Embryophyta</taxon>
        <taxon>Tracheophyta</taxon>
        <taxon>Spermatophyta</taxon>
        <taxon>Magnoliopsida</taxon>
        <taxon>eudicotyledons</taxon>
        <taxon>Gunneridae</taxon>
        <taxon>Pentapetalae</taxon>
        <taxon>rosids</taxon>
        <taxon>fabids</taxon>
        <taxon>Rosales</taxon>
        <taxon>Moraceae</taxon>
        <taxon>Ficeae</taxon>
        <taxon>Ficus</taxon>
    </lineage>
</organism>
<dbReference type="Gramene" id="FCD_00014392-RA">
    <property type="protein sequence ID" value="FCD_00014392-RA:cds"/>
    <property type="gene ID" value="FCD_00014392"/>
</dbReference>
<protein>
    <submittedName>
        <fullName evidence="2">Uncharacterized protein</fullName>
    </submittedName>
</protein>
<keyword evidence="3" id="KW-1185">Reference proteome</keyword>
<dbReference type="Proteomes" id="UP001187192">
    <property type="component" value="Unassembled WGS sequence"/>
</dbReference>
<gene>
    <name evidence="2" type="ORF">TIFTF001_006901</name>
</gene>
<reference evidence="2" key="1">
    <citation type="submission" date="2023-07" db="EMBL/GenBank/DDBJ databases">
        <title>draft genome sequence of fig (Ficus carica).</title>
        <authorList>
            <person name="Takahashi T."/>
            <person name="Nishimura K."/>
        </authorList>
    </citation>
    <scope>NUCLEOTIDE SEQUENCE</scope>
</reference>
<sequence>MIEPETGDGVDVARYQPHDREGDDQESREGCGGWGEKETPKDGLEPLQRRCARPINNRLVNLPIVSLSRELNITRADEERAAVFAVDEAEFW</sequence>
<evidence type="ECO:0000313" key="2">
    <source>
        <dbReference type="EMBL" id="GMN37542.1"/>
    </source>
</evidence>
<accession>A0AA88D1B7</accession>
<dbReference type="AlphaFoldDB" id="A0AA88D1B7"/>
<comment type="caution">
    <text evidence="2">The sequence shown here is derived from an EMBL/GenBank/DDBJ whole genome shotgun (WGS) entry which is preliminary data.</text>
</comment>
<feature type="compositionally biased region" description="Basic and acidic residues" evidence="1">
    <location>
        <begin position="16"/>
        <end position="46"/>
    </location>
</feature>
<evidence type="ECO:0000313" key="3">
    <source>
        <dbReference type="Proteomes" id="UP001187192"/>
    </source>
</evidence>
<proteinExistence type="predicted"/>
<feature type="region of interest" description="Disordered" evidence="1">
    <location>
        <begin position="1"/>
        <end position="46"/>
    </location>
</feature>
<evidence type="ECO:0000256" key="1">
    <source>
        <dbReference type="SAM" id="MobiDB-lite"/>
    </source>
</evidence>